<keyword evidence="8" id="KW-1185">Reference proteome</keyword>
<proteinExistence type="predicted"/>
<dbReference type="Pfam" id="PF00455">
    <property type="entry name" value="DeoRC"/>
    <property type="match status" value="1"/>
</dbReference>
<dbReference type="InterPro" id="IPR001034">
    <property type="entry name" value="DeoR_HTH"/>
</dbReference>
<dbReference type="InterPro" id="IPR036390">
    <property type="entry name" value="WH_DNA-bd_sf"/>
</dbReference>
<dbReference type="SUPFAM" id="SSF46785">
    <property type="entry name" value="Winged helix' DNA-binding domain"/>
    <property type="match status" value="1"/>
</dbReference>
<dbReference type="SMART" id="SM01134">
    <property type="entry name" value="DeoRC"/>
    <property type="match status" value="1"/>
</dbReference>
<evidence type="ECO:0000256" key="4">
    <source>
        <dbReference type="ARBA" id="ARBA00023163"/>
    </source>
</evidence>
<dbReference type="InterPro" id="IPR036388">
    <property type="entry name" value="WH-like_DNA-bd_sf"/>
</dbReference>
<reference evidence="7 8" key="1">
    <citation type="submission" date="2010-08" db="EMBL/GenBank/DDBJ databases">
        <authorList>
            <person name="Durkin A.S."/>
            <person name="Madupu R."/>
            <person name="Torralba M."/>
            <person name="Gillis M."/>
            <person name="Methe B."/>
            <person name="Sutton G."/>
            <person name="Nelson K.E."/>
        </authorList>
    </citation>
    <scope>NUCLEOTIDE SEQUENCE [LARGE SCALE GENOMIC DNA]</scope>
    <source>
        <strain evidence="7 8">PB189-T1-4</strain>
    </source>
</reference>
<comment type="function">
    <text evidence="5">Repressor of the lactose catabolism operon. Galactose-6-phosphate is the inducer.</text>
</comment>
<keyword evidence="3" id="KW-0805">Transcription regulation</keyword>
<sequence>MFRQERHVDILRILYTRGRVEVDTLAEKYQVSVDSIRKDLQHLAHMGLCKRVYGGALISEDTERVTSYLAEHHISNLEPIPSLTEALPLEPQDAHEDTDDECVEDDQTEGIRAVARRAYFEINDGDSVFLDLSRTNIEIATLLAQGNKRAIVTTNMLDVLKILANAPHITTLATGGFLNIALNGFVGSETISLLEPLLFAKAFIGAGAINLETMAVTAGDIDSGSVKEKVIHNASYTFLLANKEKFTRKMSYRFASITDFSAVITDCKDADVLMRLQQTGTPVLRA</sequence>
<dbReference type="InterPro" id="IPR014036">
    <property type="entry name" value="DeoR-like_C"/>
</dbReference>
<evidence type="ECO:0000256" key="3">
    <source>
        <dbReference type="ARBA" id="ARBA00023015"/>
    </source>
</evidence>
<keyword evidence="4" id="KW-0804">Transcription</keyword>
<keyword evidence="2" id="KW-0678">Repressor</keyword>
<protein>
    <recommendedName>
        <fullName evidence="1">Lactose phosphotransferase system repressor</fullName>
    </recommendedName>
</protein>
<dbReference type="PANTHER" id="PTHR30363:SF4">
    <property type="entry name" value="GLYCEROL-3-PHOSPHATE REGULON REPRESSOR"/>
    <property type="match status" value="1"/>
</dbReference>
<dbReference type="InterPro" id="IPR037171">
    <property type="entry name" value="NagB/RpiA_transferase-like"/>
</dbReference>
<feature type="domain" description="HTH deoR-type" evidence="6">
    <location>
        <begin position="3"/>
        <end position="58"/>
    </location>
</feature>
<gene>
    <name evidence="7" type="ORF">HMPREF9248_0412</name>
</gene>
<dbReference type="PANTHER" id="PTHR30363">
    <property type="entry name" value="HTH-TYPE TRANSCRIPTIONAL REGULATOR SRLR-RELATED"/>
    <property type="match status" value="1"/>
</dbReference>
<comment type="caution">
    <text evidence="7">The sequence shown here is derived from an EMBL/GenBank/DDBJ whole genome shotgun (WGS) entry which is preliminary data.</text>
</comment>
<dbReference type="RefSeq" id="WP_006303847.1">
    <property type="nucleotide sequence ID" value="NZ_AEDQ01000016.1"/>
</dbReference>
<evidence type="ECO:0000256" key="5">
    <source>
        <dbReference type="ARBA" id="ARBA00024937"/>
    </source>
</evidence>
<evidence type="ECO:0000256" key="1">
    <source>
        <dbReference type="ARBA" id="ARBA00021390"/>
    </source>
</evidence>
<dbReference type="InterPro" id="IPR050313">
    <property type="entry name" value="Carb_Metab_HTH_regulators"/>
</dbReference>
<dbReference type="EMBL" id="AEDQ01000016">
    <property type="protein sequence ID" value="EFL44441.1"/>
    <property type="molecule type" value="Genomic_DNA"/>
</dbReference>
<dbReference type="SUPFAM" id="SSF100950">
    <property type="entry name" value="NagB/RpiA/CoA transferase-like"/>
    <property type="match status" value="1"/>
</dbReference>
<evidence type="ECO:0000313" key="7">
    <source>
        <dbReference type="EMBL" id="EFL44441.1"/>
    </source>
</evidence>
<dbReference type="Gene3D" id="1.10.10.10">
    <property type="entry name" value="Winged helix-like DNA-binding domain superfamily/Winged helix DNA-binding domain"/>
    <property type="match status" value="1"/>
</dbReference>
<dbReference type="PROSITE" id="PS51000">
    <property type="entry name" value="HTH_DEOR_2"/>
    <property type="match status" value="1"/>
</dbReference>
<name>A0ABN0B0T5_9ACTN</name>
<dbReference type="Pfam" id="PF08220">
    <property type="entry name" value="HTH_DeoR"/>
    <property type="match status" value="1"/>
</dbReference>
<organism evidence="7 8">
    <name type="scientific">Fannyhessea vaginae PB189-T1-4</name>
    <dbReference type="NCBI Taxonomy" id="866774"/>
    <lineage>
        <taxon>Bacteria</taxon>
        <taxon>Bacillati</taxon>
        <taxon>Actinomycetota</taxon>
        <taxon>Coriobacteriia</taxon>
        <taxon>Coriobacteriales</taxon>
        <taxon>Atopobiaceae</taxon>
        <taxon>Fannyhessea</taxon>
    </lineage>
</organism>
<evidence type="ECO:0000256" key="2">
    <source>
        <dbReference type="ARBA" id="ARBA00022491"/>
    </source>
</evidence>
<dbReference type="SMART" id="SM00420">
    <property type="entry name" value="HTH_DEOR"/>
    <property type="match status" value="1"/>
</dbReference>
<accession>A0ABN0B0T5</accession>
<evidence type="ECO:0000259" key="6">
    <source>
        <dbReference type="PROSITE" id="PS51000"/>
    </source>
</evidence>
<dbReference type="Proteomes" id="UP000004431">
    <property type="component" value="Unassembled WGS sequence"/>
</dbReference>
<evidence type="ECO:0000313" key="8">
    <source>
        <dbReference type="Proteomes" id="UP000004431"/>
    </source>
</evidence>